<evidence type="ECO:0000256" key="2">
    <source>
        <dbReference type="ARBA" id="ARBA00022737"/>
    </source>
</evidence>
<keyword evidence="4" id="KW-0812">Transmembrane</keyword>
<keyword evidence="4" id="KW-0472">Membrane</keyword>
<keyword evidence="3" id="KW-1015">Disulfide bond</keyword>
<feature type="transmembrane region" description="Helical" evidence="4">
    <location>
        <begin position="2051"/>
        <end position="2071"/>
    </location>
</feature>
<organism evidence="6 7">
    <name type="scientific">Paramecium pentaurelia</name>
    <dbReference type="NCBI Taxonomy" id="43138"/>
    <lineage>
        <taxon>Eukaryota</taxon>
        <taxon>Sar</taxon>
        <taxon>Alveolata</taxon>
        <taxon>Ciliophora</taxon>
        <taxon>Intramacronucleata</taxon>
        <taxon>Oligohymenophorea</taxon>
        <taxon>Peniculida</taxon>
        <taxon>Parameciidae</taxon>
        <taxon>Paramecium</taxon>
    </lineage>
</organism>
<feature type="signal peptide" evidence="5">
    <location>
        <begin position="1"/>
        <end position="15"/>
    </location>
</feature>
<accession>A0A8S1V3C4</accession>
<evidence type="ECO:0000256" key="5">
    <source>
        <dbReference type="SAM" id="SignalP"/>
    </source>
</evidence>
<evidence type="ECO:0000313" key="6">
    <source>
        <dbReference type="EMBL" id="CAD8171117.1"/>
    </source>
</evidence>
<comment type="caution">
    <text evidence="6">The sequence shown here is derived from an EMBL/GenBank/DDBJ whole genome shotgun (WGS) entry which is preliminary data.</text>
</comment>
<dbReference type="EMBL" id="CAJJDO010000054">
    <property type="protein sequence ID" value="CAD8171117.1"/>
    <property type="molecule type" value="Genomic_DNA"/>
</dbReference>
<evidence type="ECO:0000256" key="4">
    <source>
        <dbReference type="SAM" id="Phobius"/>
    </source>
</evidence>
<keyword evidence="7" id="KW-1185">Reference proteome</keyword>
<keyword evidence="2" id="KW-0677">Repeat</keyword>
<feature type="chain" id="PRO_5035856889" description="Insulin-like growth factor binding protein, N-terminal" evidence="5">
    <location>
        <begin position="16"/>
        <end position="2136"/>
    </location>
</feature>
<dbReference type="InterPro" id="IPR006212">
    <property type="entry name" value="Furin_repeat"/>
</dbReference>
<feature type="transmembrane region" description="Helical" evidence="4">
    <location>
        <begin position="1997"/>
        <end position="2015"/>
    </location>
</feature>
<feature type="transmembrane region" description="Helical" evidence="4">
    <location>
        <begin position="1842"/>
        <end position="1864"/>
    </location>
</feature>
<dbReference type="Pfam" id="PF13948">
    <property type="entry name" value="DUF4215"/>
    <property type="match status" value="14"/>
</dbReference>
<evidence type="ECO:0008006" key="8">
    <source>
        <dbReference type="Google" id="ProtNLM"/>
    </source>
</evidence>
<sequence length="2136" mass="242304">MFFILLSFLPYLTKGDWIQIDSSFYDTTVSSNNWKTRKDCSCSSSCNEDFEWGQCSSNSLQYNELRKDRERIEKQFSQQSFQVQVIFDAYLNHADTSKDTDLDVTYQEDSSSSTIDLYTNHYKASDLNQQSNRICTGGGDYEFDLYTVVSTIITNTANQFTITFCLDPEDDEDTVFIRNLLIYVNICYPTCKTCSSSNICSSCYYNSVSSGGTCGCDPSHKYAQTAVGCRQECERDFYIARSDNICVPDRRIKSSQIYFDSSSISSSDSPRYQPFVFIPDIFHNQNTDLVYEDCDNNDFVGELYYNEGMQLSLGKTNAIKFIRLRVTFYCFNFQTNSKIQFFLDNIQSGELIKISGAYQYNKIVKIFADSNSCDSKSYTLIRIEAIFRTFSENPQLIFQGKLQDSSESWGFRNVTIDSGLCKENCKICSDFSKCSECESGYILYQNGCVSSCPVYSANCIDYADKIPYSRYLAKGFYDLNMTYNDVQSFFTTVTTTGNNLKTGQKFSFFPNKFVLGGVMVWRDAKYEKSWSIPKPHYAITIRFNLTYGDEYSGNFYYKIGTSTSSAFQKPSSGYNFIGKNKEERIRHFEIYKNPFKDNTLDLELQCTGGDSDFREEFCAISEYFIVVHYCPPFCEDCSSETICITWESGHSDSSCLSNQFLSFDSSTQIYSCVTCSQTGCLTCNNLEDCTSCTYTSTNKFYLVNGICQCYPFTYLSGSQCTSCNKYCENCNGVGQSDCITCVSDFHRSISFNQCLCQPGFYDDGVNLPCLPICGDNIVVDGEDCDDGNYNPFDGCHNCQFSCDFECSICVRGICEDCNTGFQLIENKCFSICSDNIIVYNEECDDGNLIPYDGCFNCKFQCIKYCITCTFGVCTKCDEQNGWYLEDNLCQPKCNDGIITLEQEQCDDINENPNDGCDKCQYSCIPNCLQCQKGKCIQCNSGYTLQSKINVCAPICGDGMLVSNEICDDGNIIQYDGCFKCQLSCQDSCSNCSYEGCLQCNKIGWMYNPLEMKCETICGDGIIIKGYEECDDLIDINCYQCKYQCQESCQLCYQGFCLRCKKGWVLNSLEKYCYPINGDSLIVGNEQCDDYNSISNDGCYLSQYQCQDSCLICQYGICQKCINGYYINSNKCYEINDDGIVIGKEQCDDKNLIAQDGCFQNRFDCPRYCSSCVQGICQKCLSSSGYGKVDQFKNQCVSFCGDGIKSMEEECDDGDDQPYDGCFNCQYSCDPYCYLCNEGKCDQCINGYYLNFKTNTCFSVCGDAILAFNEQCDDGNKISDDGCSDCNYQCHKQCTTCIDGLCYQCTGIGWEINTLTRECQPVCGDGIVIGNEQCDDANDIGEDGCYQCYFECQKQCTKCLKGFCEECNTKGWQLDWNYCIPICGDQLIIGNEECDDGNTIPYDGCFECKYQCQPECTDCQLGICYKCEVQGWDIDNHVCFPVCGDGYVVKGQEQCDDGNSIEFDGCFMCQYQCEEMCTNCELGICYECDIFGWVIEQHKCTPYCGDGVVIGYEQCDDMNEDFNDGCYKCKLACDQYCLDCQEGVCLKCELGRFVEQNICIAQCGDGYFVKSAEACDDGNYDDGDGCNSQCIIEKDFVCFNNEGSFSNCFYSKQPSFTINLLTKNPEDFEDVQVKFDQKMKYSSKINNDISNFLTTDIANMENSEFQITLSVMKASPSDEITEIILNFRINFFVPVDNPVFKIIFLEDPILSEFNLSLKESSGTLVLLTPSVLSQAQKAIAESAQAFNQAVIYSLAGISSICLLTGSSDIFWNLMDQLQYLSYVKYIDIQFPNNLNIYFDVFKLITISPLMSTLGIDKFFNSLDGDATYVIPTLKKFEKDSINAYFFTNFQSFLFCFLSAFGGYLATKYIHITLYRIGPYYISKLNLTIGKLVYSTRRNLKKKSKQFYYNGILRIIMSNSYDVCFATTIQLSYFQSQDSVLVFNSYLSLLVFITYISISIYTFNVMQSFSNTSTLKVKNKYDALFEGVQESKSIWVTQFNGVLLIKKLVFISLIVFMQKEGQLQTLCIAINQSLFLCYLIANKPLSNPYEYYKSIITEMMIIFNTITFLFYAYRVEMSLTLENSISLGWLHIFTSTSILAVSFIFDFIQQSKLLLDKLKKAFQGPKVEDKGAAVTLFY</sequence>
<keyword evidence="4" id="KW-1133">Transmembrane helix</keyword>
<dbReference type="InterPro" id="IPR011936">
    <property type="entry name" value="Myxo_disulph_rpt"/>
</dbReference>
<feature type="transmembrane region" description="Helical" evidence="4">
    <location>
        <begin position="2083"/>
        <end position="2106"/>
    </location>
</feature>
<evidence type="ECO:0000256" key="3">
    <source>
        <dbReference type="ARBA" id="ARBA00023157"/>
    </source>
</evidence>
<keyword evidence="1 5" id="KW-0732">Signal</keyword>
<dbReference type="Proteomes" id="UP000689195">
    <property type="component" value="Unassembled WGS sequence"/>
</dbReference>
<dbReference type="OrthoDB" id="409374at2759"/>
<proteinExistence type="predicted"/>
<gene>
    <name evidence="6" type="ORF">PPENT_87.1.T0540120</name>
</gene>
<feature type="transmembrane region" description="Helical" evidence="4">
    <location>
        <begin position="2021"/>
        <end position="2039"/>
    </location>
</feature>
<protein>
    <recommendedName>
        <fullName evidence="8">Insulin-like growth factor binding protein, N-terminal</fullName>
    </recommendedName>
</protein>
<evidence type="ECO:0000256" key="1">
    <source>
        <dbReference type="ARBA" id="ARBA00022729"/>
    </source>
</evidence>
<dbReference type="NCBIfam" id="TIGR02232">
    <property type="entry name" value="myxo_disulf_rpt"/>
    <property type="match status" value="9"/>
</dbReference>
<feature type="transmembrane region" description="Helical" evidence="4">
    <location>
        <begin position="1944"/>
        <end position="1964"/>
    </location>
</feature>
<reference evidence="6" key="1">
    <citation type="submission" date="2021-01" db="EMBL/GenBank/DDBJ databases">
        <authorList>
            <consortium name="Genoscope - CEA"/>
            <person name="William W."/>
        </authorList>
    </citation>
    <scope>NUCLEOTIDE SEQUENCE</scope>
</reference>
<dbReference type="SMART" id="SM00261">
    <property type="entry name" value="FU"/>
    <property type="match status" value="10"/>
</dbReference>
<name>A0A8S1V3C4_9CILI</name>
<evidence type="ECO:0000313" key="7">
    <source>
        <dbReference type="Proteomes" id="UP000689195"/>
    </source>
</evidence>
<dbReference type="PANTHER" id="PTHR38934:SF6">
    <property type="entry name" value="CHROMOSOME UNDETERMINED SCAFFOLD_176, WHOLE GENOME SHOTGUN SEQUENCE"/>
    <property type="match status" value="1"/>
</dbReference>
<dbReference type="PANTHER" id="PTHR38934">
    <property type="entry name" value="HYPHALLY REGULATED CELL WALL PROTEIN 1"/>
    <property type="match status" value="1"/>
</dbReference>